<keyword evidence="2" id="KW-1185">Reference proteome</keyword>
<sequence>MDISMNVSDEECLLAEFANHSNELQVGFSSWLSDIDQKHLADIIAEGRLVVIDWPIDVSVEPAAIMRKNMHDAKYKKKVVKVLAQGREYDQITQQSPLNS</sequence>
<protein>
    <submittedName>
        <fullName evidence="1">Uncharacterized protein</fullName>
    </submittedName>
</protein>
<comment type="caution">
    <text evidence="1">The sequence shown here is derived from an EMBL/GenBank/DDBJ whole genome shotgun (WGS) entry which is preliminary data.</text>
</comment>
<accession>A0ACC2P6C1</accession>
<evidence type="ECO:0000313" key="2">
    <source>
        <dbReference type="Proteomes" id="UP001239111"/>
    </source>
</evidence>
<dbReference type="Proteomes" id="UP001239111">
    <property type="component" value="Chromosome 2"/>
</dbReference>
<dbReference type="EMBL" id="CM056742">
    <property type="protein sequence ID" value="KAJ8679134.1"/>
    <property type="molecule type" value="Genomic_DNA"/>
</dbReference>
<evidence type="ECO:0000313" key="1">
    <source>
        <dbReference type="EMBL" id="KAJ8679134.1"/>
    </source>
</evidence>
<gene>
    <name evidence="1" type="ORF">QAD02_014921</name>
</gene>
<name>A0ACC2P6C1_9HYME</name>
<proteinExistence type="predicted"/>
<reference evidence="1" key="1">
    <citation type="submission" date="2023-04" db="EMBL/GenBank/DDBJ databases">
        <title>A chromosome-level genome assembly of the parasitoid wasp Eretmocerus hayati.</title>
        <authorList>
            <person name="Zhong Y."/>
            <person name="Liu S."/>
            <person name="Liu Y."/>
        </authorList>
    </citation>
    <scope>NUCLEOTIDE SEQUENCE</scope>
    <source>
        <strain evidence="1">ZJU_SS_LIU_2023</strain>
    </source>
</reference>
<organism evidence="1 2">
    <name type="scientific">Eretmocerus hayati</name>
    <dbReference type="NCBI Taxonomy" id="131215"/>
    <lineage>
        <taxon>Eukaryota</taxon>
        <taxon>Metazoa</taxon>
        <taxon>Ecdysozoa</taxon>
        <taxon>Arthropoda</taxon>
        <taxon>Hexapoda</taxon>
        <taxon>Insecta</taxon>
        <taxon>Pterygota</taxon>
        <taxon>Neoptera</taxon>
        <taxon>Endopterygota</taxon>
        <taxon>Hymenoptera</taxon>
        <taxon>Apocrita</taxon>
        <taxon>Proctotrupomorpha</taxon>
        <taxon>Chalcidoidea</taxon>
        <taxon>Aphelinidae</taxon>
        <taxon>Aphelininae</taxon>
        <taxon>Eretmocerus</taxon>
    </lineage>
</organism>